<dbReference type="Gene3D" id="1.10.1380.10">
    <property type="entry name" value="Neutral endopeptidase , domain2"/>
    <property type="match status" value="2"/>
</dbReference>
<dbReference type="GO" id="GO:0016485">
    <property type="term" value="P:protein processing"/>
    <property type="evidence" value="ECO:0007669"/>
    <property type="project" value="TreeGrafter"/>
</dbReference>
<keyword evidence="6" id="KW-0862">Zinc</keyword>
<dbReference type="OrthoDB" id="6475849at2759"/>
<evidence type="ECO:0000256" key="5">
    <source>
        <dbReference type="ARBA" id="ARBA00022801"/>
    </source>
</evidence>
<evidence type="ECO:0000256" key="1">
    <source>
        <dbReference type="ARBA" id="ARBA00001947"/>
    </source>
</evidence>
<dbReference type="VEuPathDB" id="FungiDB:BD410DRAFT_766196"/>
<dbReference type="PANTHER" id="PTHR11733">
    <property type="entry name" value="ZINC METALLOPROTEASE FAMILY M13 NEPRILYSIN-RELATED"/>
    <property type="match status" value="1"/>
</dbReference>
<evidence type="ECO:0000256" key="8">
    <source>
        <dbReference type="SAM" id="MobiDB-lite"/>
    </source>
</evidence>
<dbReference type="PRINTS" id="PR00786">
    <property type="entry name" value="NEPRILYSIN"/>
</dbReference>
<dbReference type="GO" id="GO:0046872">
    <property type="term" value="F:metal ion binding"/>
    <property type="evidence" value="ECO:0007669"/>
    <property type="project" value="UniProtKB-KW"/>
</dbReference>
<protein>
    <submittedName>
        <fullName evidence="12">Endothelin-converting enzyme 1</fullName>
    </submittedName>
</protein>
<dbReference type="Pfam" id="PF05649">
    <property type="entry name" value="Peptidase_M13_N"/>
    <property type="match status" value="1"/>
</dbReference>
<feature type="region of interest" description="Disordered" evidence="8">
    <location>
        <begin position="346"/>
        <end position="387"/>
    </location>
</feature>
<dbReference type="InterPro" id="IPR024079">
    <property type="entry name" value="MetalloPept_cat_dom_sf"/>
</dbReference>
<keyword evidence="5" id="KW-0378">Hydrolase</keyword>
<dbReference type="GO" id="GO:0005886">
    <property type="term" value="C:plasma membrane"/>
    <property type="evidence" value="ECO:0007669"/>
    <property type="project" value="TreeGrafter"/>
</dbReference>
<evidence type="ECO:0000259" key="11">
    <source>
        <dbReference type="Pfam" id="PF05649"/>
    </source>
</evidence>
<keyword evidence="9" id="KW-0472">Membrane</keyword>
<dbReference type="AlphaFoldDB" id="A0A4Y7QAQ3"/>
<feature type="transmembrane region" description="Helical" evidence="9">
    <location>
        <begin position="57"/>
        <end position="79"/>
    </location>
</feature>
<dbReference type="Gene3D" id="3.40.390.10">
    <property type="entry name" value="Collagenase (Catalytic Domain)"/>
    <property type="match status" value="2"/>
</dbReference>
<evidence type="ECO:0000259" key="10">
    <source>
        <dbReference type="Pfam" id="PF01431"/>
    </source>
</evidence>
<keyword evidence="7" id="KW-0482">Metalloprotease</keyword>
<evidence type="ECO:0000256" key="4">
    <source>
        <dbReference type="ARBA" id="ARBA00022723"/>
    </source>
</evidence>
<dbReference type="PANTHER" id="PTHR11733:SF167">
    <property type="entry name" value="FI17812P1-RELATED"/>
    <property type="match status" value="1"/>
</dbReference>
<keyword evidence="3" id="KW-0645">Protease</keyword>
<dbReference type="InterPro" id="IPR008753">
    <property type="entry name" value="Peptidase_M13_N"/>
</dbReference>
<dbReference type="PROSITE" id="PS51885">
    <property type="entry name" value="NEPRILYSIN"/>
    <property type="match status" value="1"/>
</dbReference>
<dbReference type="InterPro" id="IPR042089">
    <property type="entry name" value="Peptidase_M13_dom_2"/>
</dbReference>
<evidence type="ECO:0000256" key="6">
    <source>
        <dbReference type="ARBA" id="ARBA00022833"/>
    </source>
</evidence>
<keyword evidence="13" id="KW-1185">Reference proteome</keyword>
<accession>A0A4Y7QAQ3</accession>
<dbReference type="STRING" id="50990.A0A4Y7QAQ3"/>
<dbReference type="CDD" id="cd08662">
    <property type="entry name" value="M13"/>
    <property type="match status" value="1"/>
</dbReference>
<feature type="compositionally biased region" description="Basic and acidic residues" evidence="8">
    <location>
        <begin position="373"/>
        <end position="387"/>
    </location>
</feature>
<dbReference type="SUPFAM" id="SSF55486">
    <property type="entry name" value="Metalloproteases ('zincins'), catalytic domain"/>
    <property type="match status" value="2"/>
</dbReference>
<reference evidence="12 13" key="1">
    <citation type="submission" date="2018-06" db="EMBL/GenBank/DDBJ databases">
        <title>A transcriptomic atlas of mushroom development highlights an independent origin of complex multicellularity.</title>
        <authorList>
            <consortium name="DOE Joint Genome Institute"/>
            <person name="Krizsan K."/>
            <person name="Almasi E."/>
            <person name="Merenyi Z."/>
            <person name="Sahu N."/>
            <person name="Viragh M."/>
            <person name="Koszo T."/>
            <person name="Mondo S."/>
            <person name="Kiss B."/>
            <person name="Balint B."/>
            <person name="Kues U."/>
            <person name="Barry K."/>
            <person name="Hegedus J.C."/>
            <person name="Henrissat B."/>
            <person name="Johnson J."/>
            <person name="Lipzen A."/>
            <person name="Ohm R."/>
            <person name="Nagy I."/>
            <person name="Pangilinan J."/>
            <person name="Yan J."/>
            <person name="Xiong Y."/>
            <person name="Grigoriev I.V."/>
            <person name="Hibbett D.S."/>
            <person name="Nagy L.G."/>
        </authorList>
    </citation>
    <scope>NUCLEOTIDE SEQUENCE [LARGE SCALE GENOMIC DNA]</scope>
    <source>
        <strain evidence="12 13">SZMC22713</strain>
    </source>
</reference>
<organism evidence="12 13">
    <name type="scientific">Rickenella mellea</name>
    <dbReference type="NCBI Taxonomy" id="50990"/>
    <lineage>
        <taxon>Eukaryota</taxon>
        <taxon>Fungi</taxon>
        <taxon>Dikarya</taxon>
        <taxon>Basidiomycota</taxon>
        <taxon>Agaricomycotina</taxon>
        <taxon>Agaricomycetes</taxon>
        <taxon>Hymenochaetales</taxon>
        <taxon>Rickenellaceae</taxon>
        <taxon>Rickenella</taxon>
    </lineage>
</organism>
<comment type="cofactor">
    <cofactor evidence="1">
        <name>Zn(2+)</name>
        <dbReference type="ChEBI" id="CHEBI:29105"/>
    </cofactor>
</comment>
<dbReference type="Proteomes" id="UP000294933">
    <property type="component" value="Unassembled WGS sequence"/>
</dbReference>
<keyword evidence="9" id="KW-1133">Transmembrane helix</keyword>
<feature type="domain" description="Peptidase M13 C-terminal" evidence="10">
    <location>
        <begin position="656"/>
        <end position="866"/>
    </location>
</feature>
<feature type="domain" description="Peptidase M13 N-terminal" evidence="11">
    <location>
        <begin position="150"/>
        <end position="595"/>
    </location>
</feature>
<keyword evidence="4" id="KW-0479">Metal-binding</keyword>
<evidence type="ECO:0000256" key="2">
    <source>
        <dbReference type="ARBA" id="ARBA00007357"/>
    </source>
</evidence>
<keyword evidence="9" id="KW-0812">Transmembrane</keyword>
<dbReference type="EMBL" id="ML170165">
    <property type="protein sequence ID" value="TDL24747.1"/>
    <property type="molecule type" value="Genomic_DNA"/>
</dbReference>
<evidence type="ECO:0000313" key="13">
    <source>
        <dbReference type="Proteomes" id="UP000294933"/>
    </source>
</evidence>
<sequence>MAEARPSTDEETAPLLQDPDHARTESETTRHDSSPFQNFLEHVTSITKEPLNALSKVLLVLAIVLLLLTSIFIGLFAGAQHKLKERSGKVPPTETVTTTVVSTATTTQVGTPTAPLPVPTRPPPVNICTTADCVKLSASILGKLDESQDPCENFYEFANGGWLESHEIPAGRGTFGSFESLAQENKRIVRKLIEPASESTAAPSQAPSYDDQTLKKLRGLYTSCLNEEHLDDRGHEPLFEVVKIVRTLFSGNSTNTTAEWTVPLTGAVAYLHSRGIGGLFNFEIDGDVGVDPNAMSLWFFQPDLGLPAKEYYKEKDIRDIYEDTLACILIALSDETEQKSQVLNMQTQTTETANVWPPWPWPPWGDDDDDDDDGKKGEKKKNSTERARDLARDVVEFEHKLAEASLDLEDLYQDPIGTYNPTPFSEFAASLPQLDFPLYLSSFAPRNFPTTVILTSTTYAHSLSAILSSTQSKVVEAYLVTRAALAIAPMLGMKTEVWQAHRALIETLQGIKKGQVPDRADWCVQQVENAMGFAVGRFFVQETFGGESRRKGTKVITDIIDAFKESLKHLEWMDEKSGKAAAEKADAIRVKVGFPLSPDTTSARSIAVYYNAVHIHNNTFAENVLSASTSDQIKKWQQLGKRRNPESWEMYPSMVNAYFNPPANEIVFPAGILRPPFFSQDWPMYLAYGSFGHVAAHELTHAFDSAGRLYNQEGKLEQWWTNATSEGFKTRQDCIAKQYSNYTIDDGKGGKVHVNGNLTSGENIGDTGLIQAYRAWKSQFSASLNDGGEYLLPGLDYTQEQLFFIAFGQIWAQKIKPQAALQRVRTDPHSPNKYRVEGTVFNIPEFAKAFNCPNNAKLNPPPEKQCILW</sequence>
<name>A0A4Y7QAQ3_9AGAM</name>
<evidence type="ECO:0000313" key="12">
    <source>
        <dbReference type="EMBL" id="TDL24747.1"/>
    </source>
</evidence>
<gene>
    <name evidence="12" type="ORF">BD410DRAFT_766196</name>
</gene>
<feature type="region of interest" description="Disordered" evidence="8">
    <location>
        <begin position="1"/>
        <end position="35"/>
    </location>
</feature>
<dbReference type="Pfam" id="PF01431">
    <property type="entry name" value="Peptidase_M13"/>
    <property type="match status" value="1"/>
</dbReference>
<evidence type="ECO:0000256" key="3">
    <source>
        <dbReference type="ARBA" id="ARBA00022670"/>
    </source>
</evidence>
<evidence type="ECO:0000256" key="9">
    <source>
        <dbReference type="SAM" id="Phobius"/>
    </source>
</evidence>
<feature type="compositionally biased region" description="Basic and acidic residues" evidence="8">
    <location>
        <begin position="18"/>
        <end position="33"/>
    </location>
</feature>
<dbReference type="InterPro" id="IPR000718">
    <property type="entry name" value="Peptidase_M13"/>
</dbReference>
<comment type="similarity">
    <text evidence="2">Belongs to the peptidase M13 family.</text>
</comment>
<dbReference type="InterPro" id="IPR018497">
    <property type="entry name" value="Peptidase_M13_C"/>
</dbReference>
<proteinExistence type="inferred from homology"/>
<dbReference type="GO" id="GO:0004222">
    <property type="term" value="F:metalloendopeptidase activity"/>
    <property type="evidence" value="ECO:0007669"/>
    <property type="project" value="InterPro"/>
</dbReference>
<evidence type="ECO:0000256" key="7">
    <source>
        <dbReference type="ARBA" id="ARBA00023049"/>
    </source>
</evidence>